<dbReference type="RefSeq" id="XP_027349405.1">
    <property type="nucleotide sequence ID" value="XM_027493604.1"/>
</dbReference>
<name>A0A8B8KZR1_ABRPR</name>
<accession>A0A8B8KZR1</accession>
<dbReference type="GeneID" id="113861012"/>
<evidence type="ECO:0000313" key="3">
    <source>
        <dbReference type="RefSeq" id="XP_027349405.1"/>
    </source>
</evidence>
<evidence type="ECO:0000313" key="2">
    <source>
        <dbReference type="Proteomes" id="UP000694853"/>
    </source>
</evidence>
<keyword evidence="2" id="KW-1185">Reference proteome</keyword>
<evidence type="ECO:0000256" key="1">
    <source>
        <dbReference type="SAM" id="MobiDB-lite"/>
    </source>
</evidence>
<dbReference type="AlphaFoldDB" id="A0A8B8KZR1"/>
<dbReference type="Proteomes" id="UP000694853">
    <property type="component" value="Unplaced"/>
</dbReference>
<feature type="region of interest" description="Disordered" evidence="1">
    <location>
        <begin position="42"/>
        <end position="93"/>
    </location>
</feature>
<reference evidence="3" key="2">
    <citation type="submission" date="2025-08" db="UniProtKB">
        <authorList>
            <consortium name="RefSeq"/>
        </authorList>
    </citation>
    <scope>IDENTIFICATION</scope>
    <source>
        <tissue evidence="3">Young leaves</tissue>
    </source>
</reference>
<sequence length="136" mass="13178">MTGSTGTKEKLYNAYGVPGGKYDAGEDGGPCGTSQLYVHGVFGGGGHSTTAGDGGGGDGCGGGGDGDGDGDGGGGQSITGGGGGGNGWHGFSHSTHIVHGTMSFATVEVAWVTAETVAHSVDTSKRINEEDIKGNE</sequence>
<gene>
    <name evidence="3" type="primary">LOC113861012</name>
</gene>
<feature type="compositionally biased region" description="Gly residues" evidence="1">
    <location>
        <begin position="42"/>
        <end position="88"/>
    </location>
</feature>
<organism evidence="2 3">
    <name type="scientific">Abrus precatorius</name>
    <name type="common">Indian licorice</name>
    <name type="synonym">Glycine abrus</name>
    <dbReference type="NCBI Taxonomy" id="3816"/>
    <lineage>
        <taxon>Eukaryota</taxon>
        <taxon>Viridiplantae</taxon>
        <taxon>Streptophyta</taxon>
        <taxon>Embryophyta</taxon>
        <taxon>Tracheophyta</taxon>
        <taxon>Spermatophyta</taxon>
        <taxon>Magnoliopsida</taxon>
        <taxon>eudicotyledons</taxon>
        <taxon>Gunneridae</taxon>
        <taxon>Pentapetalae</taxon>
        <taxon>rosids</taxon>
        <taxon>fabids</taxon>
        <taxon>Fabales</taxon>
        <taxon>Fabaceae</taxon>
        <taxon>Papilionoideae</taxon>
        <taxon>50 kb inversion clade</taxon>
        <taxon>NPAAA clade</taxon>
        <taxon>indigoferoid/millettioid clade</taxon>
        <taxon>Abreae</taxon>
        <taxon>Abrus</taxon>
    </lineage>
</organism>
<reference evidence="2" key="1">
    <citation type="journal article" date="2019" name="Toxins">
        <title>Detection of Abrin-Like and Prepropulchellin-Like Toxin Genes and Transcripts Using Whole Genome Sequencing and Full-Length Transcript Sequencing of Abrus precatorius.</title>
        <authorList>
            <person name="Hovde B.T."/>
            <person name="Daligault H.E."/>
            <person name="Hanschen E.R."/>
            <person name="Kunde Y.A."/>
            <person name="Johnson M.B."/>
            <person name="Starkenburg S.R."/>
            <person name="Johnson S.L."/>
        </authorList>
    </citation>
    <scope>NUCLEOTIDE SEQUENCE [LARGE SCALE GENOMIC DNA]</scope>
</reference>
<proteinExistence type="predicted"/>
<protein>
    <submittedName>
        <fullName evidence="3">Loricrin-like</fullName>
    </submittedName>
</protein>
<dbReference type="KEGG" id="aprc:113861012"/>